<dbReference type="EMBL" id="DMNG01000107">
    <property type="protein sequence ID" value="HAN24164.1"/>
    <property type="molecule type" value="Genomic_DNA"/>
</dbReference>
<dbReference type="Gene3D" id="3.20.20.70">
    <property type="entry name" value="Aldolase class I"/>
    <property type="match status" value="1"/>
</dbReference>
<accession>A0A3C1KCS2</accession>
<dbReference type="AlphaFoldDB" id="A0A3C1KCS2"/>
<sequence length="84" mass="9264">GSLPESWGVPEDEKARSTKLGVRKINQGMDSHMAYAAAARRSLAEDGLTVDPAPFQRAARQAMEKIVAERMHVFGQAGQAYRHR</sequence>
<dbReference type="GO" id="GO:0008270">
    <property type="term" value="F:zinc ion binding"/>
    <property type="evidence" value="ECO:0007669"/>
    <property type="project" value="InterPro"/>
</dbReference>
<dbReference type="GO" id="GO:0005975">
    <property type="term" value="P:carbohydrate metabolic process"/>
    <property type="evidence" value="ECO:0007669"/>
    <property type="project" value="InterPro"/>
</dbReference>
<organism evidence="2 3">
    <name type="scientific">Microbacterium ginsengisoli</name>
    <dbReference type="NCBI Taxonomy" id="400772"/>
    <lineage>
        <taxon>Bacteria</taxon>
        <taxon>Bacillati</taxon>
        <taxon>Actinomycetota</taxon>
        <taxon>Actinomycetes</taxon>
        <taxon>Micrococcales</taxon>
        <taxon>Microbacteriaceae</taxon>
        <taxon>Microbacterium</taxon>
    </lineage>
</organism>
<reference evidence="2 3" key="1">
    <citation type="journal article" date="2018" name="Nat. Biotechnol.">
        <title>A standardized bacterial taxonomy based on genome phylogeny substantially revises the tree of life.</title>
        <authorList>
            <person name="Parks D.H."/>
            <person name="Chuvochina M."/>
            <person name="Waite D.W."/>
            <person name="Rinke C."/>
            <person name="Skarshewski A."/>
            <person name="Chaumeil P.A."/>
            <person name="Hugenholtz P."/>
        </authorList>
    </citation>
    <scope>NUCLEOTIDE SEQUENCE [LARGE SCALE GENOMIC DNA]</scope>
    <source>
        <strain evidence="2">UBA9152</strain>
    </source>
</reference>
<dbReference type="Proteomes" id="UP000257479">
    <property type="component" value="Unassembled WGS sequence"/>
</dbReference>
<comment type="cofactor">
    <cofactor evidence="1">
        <name>Zn(2+)</name>
        <dbReference type="ChEBI" id="CHEBI:29105"/>
    </cofactor>
</comment>
<dbReference type="SUPFAM" id="SSF51569">
    <property type="entry name" value="Aldolase"/>
    <property type="match status" value="1"/>
</dbReference>
<dbReference type="Pfam" id="PF01116">
    <property type="entry name" value="F_bP_aldolase"/>
    <property type="match status" value="1"/>
</dbReference>
<feature type="non-terminal residue" evidence="2">
    <location>
        <position position="1"/>
    </location>
</feature>
<proteinExistence type="predicted"/>
<dbReference type="InterPro" id="IPR000771">
    <property type="entry name" value="FBA_II"/>
</dbReference>
<name>A0A3C1KCS2_9MICO</name>
<evidence type="ECO:0000256" key="1">
    <source>
        <dbReference type="ARBA" id="ARBA00001947"/>
    </source>
</evidence>
<gene>
    <name evidence="2" type="ORF">DCP95_06265</name>
</gene>
<comment type="caution">
    <text evidence="2">The sequence shown here is derived from an EMBL/GenBank/DDBJ whole genome shotgun (WGS) entry which is preliminary data.</text>
</comment>
<evidence type="ECO:0000313" key="2">
    <source>
        <dbReference type="EMBL" id="HAN24164.1"/>
    </source>
</evidence>
<dbReference type="InterPro" id="IPR013785">
    <property type="entry name" value="Aldolase_TIM"/>
</dbReference>
<dbReference type="GO" id="GO:0016832">
    <property type="term" value="F:aldehyde-lyase activity"/>
    <property type="evidence" value="ECO:0007669"/>
    <property type="project" value="InterPro"/>
</dbReference>
<evidence type="ECO:0000313" key="3">
    <source>
        <dbReference type="Proteomes" id="UP000257479"/>
    </source>
</evidence>
<protein>
    <submittedName>
        <fullName evidence="2">Ketose-bisphosphate aldolase</fullName>
    </submittedName>
</protein>